<comment type="similarity">
    <text evidence="1">Belongs to the peptidase C48 family.</text>
</comment>
<keyword evidence="2" id="KW-0645">Protease</keyword>
<proteinExistence type="inferred from homology"/>
<evidence type="ECO:0000259" key="4">
    <source>
        <dbReference type="PROSITE" id="PS50600"/>
    </source>
</evidence>
<dbReference type="Proteomes" id="UP000596660">
    <property type="component" value="Unplaced"/>
</dbReference>
<dbReference type="AlphaFoldDB" id="A0A803N9N0"/>
<evidence type="ECO:0000256" key="2">
    <source>
        <dbReference type="ARBA" id="ARBA00022670"/>
    </source>
</evidence>
<dbReference type="SUPFAM" id="SSF54001">
    <property type="entry name" value="Cysteine proteinases"/>
    <property type="match status" value="1"/>
</dbReference>
<dbReference type="PANTHER" id="PTHR34835:SF34">
    <property type="entry name" value="OS08G0555500 PROTEIN"/>
    <property type="match status" value="1"/>
</dbReference>
<evidence type="ECO:0000313" key="6">
    <source>
        <dbReference type="Proteomes" id="UP000596660"/>
    </source>
</evidence>
<dbReference type="GO" id="GO:0006508">
    <property type="term" value="P:proteolysis"/>
    <property type="evidence" value="ECO:0007669"/>
    <property type="project" value="UniProtKB-KW"/>
</dbReference>
<dbReference type="InterPro" id="IPR003653">
    <property type="entry name" value="Peptidase_C48_C"/>
</dbReference>
<dbReference type="Gene3D" id="3.40.395.10">
    <property type="entry name" value="Adenoviral Proteinase, Chain A"/>
    <property type="match status" value="1"/>
</dbReference>
<dbReference type="EnsemblPlants" id="AUR62042664-RA">
    <property type="protein sequence ID" value="AUR62042664-RA:cds"/>
    <property type="gene ID" value="AUR62042664"/>
</dbReference>
<evidence type="ECO:0000256" key="3">
    <source>
        <dbReference type="ARBA" id="ARBA00022801"/>
    </source>
</evidence>
<dbReference type="PANTHER" id="PTHR34835">
    <property type="entry name" value="OS07G0283600 PROTEIN-RELATED"/>
    <property type="match status" value="1"/>
</dbReference>
<keyword evidence="6" id="KW-1185">Reference proteome</keyword>
<accession>A0A803N9N0</accession>
<feature type="domain" description="Ubiquitin-like protease family profile" evidence="4">
    <location>
        <begin position="388"/>
        <end position="555"/>
    </location>
</feature>
<organism evidence="5 6">
    <name type="scientific">Chenopodium quinoa</name>
    <name type="common">Quinoa</name>
    <dbReference type="NCBI Taxonomy" id="63459"/>
    <lineage>
        <taxon>Eukaryota</taxon>
        <taxon>Viridiplantae</taxon>
        <taxon>Streptophyta</taxon>
        <taxon>Embryophyta</taxon>
        <taxon>Tracheophyta</taxon>
        <taxon>Spermatophyta</taxon>
        <taxon>Magnoliopsida</taxon>
        <taxon>eudicotyledons</taxon>
        <taxon>Gunneridae</taxon>
        <taxon>Pentapetalae</taxon>
        <taxon>Caryophyllales</taxon>
        <taxon>Chenopodiaceae</taxon>
        <taxon>Chenopodioideae</taxon>
        <taxon>Atripliceae</taxon>
        <taxon>Chenopodium</taxon>
    </lineage>
</organism>
<reference evidence="5" key="1">
    <citation type="journal article" date="2017" name="Nature">
        <title>The genome of Chenopodium quinoa.</title>
        <authorList>
            <person name="Jarvis D.E."/>
            <person name="Ho Y.S."/>
            <person name="Lightfoot D.J."/>
            <person name="Schmoeckel S.M."/>
            <person name="Li B."/>
            <person name="Borm T.J.A."/>
            <person name="Ohyanagi H."/>
            <person name="Mineta K."/>
            <person name="Michell C.T."/>
            <person name="Saber N."/>
            <person name="Kharbatia N.M."/>
            <person name="Rupper R.R."/>
            <person name="Sharp A.R."/>
            <person name="Dally N."/>
            <person name="Boughton B.A."/>
            <person name="Woo Y.H."/>
            <person name="Gao G."/>
            <person name="Schijlen E.G.W.M."/>
            <person name="Guo X."/>
            <person name="Momin A.A."/>
            <person name="Negrao S."/>
            <person name="Al-Babili S."/>
            <person name="Gehring C."/>
            <person name="Roessner U."/>
            <person name="Jung C."/>
            <person name="Murphy K."/>
            <person name="Arold S.T."/>
            <person name="Gojobori T."/>
            <person name="van der Linden C.G."/>
            <person name="van Loo E.N."/>
            <person name="Jellen E.N."/>
            <person name="Maughan P.J."/>
            <person name="Tester M."/>
        </authorList>
    </citation>
    <scope>NUCLEOTIDE SEQUENCE [LARGE SCALE GENOMIC DNA]</scope>
    <source>
        <strain evidence="5">cv. PI 614886</strain>
    </source>
</reference>
<protein>
    <recommendedName>
        <fullName evidence="4">Ubiquitin-like protease family profile domain-containing protein</fullName>
    </recommendedName>
</protein>
<dbReference type="PROSITE" id="PS50600">
    <property type="entry name" value="ULP_PROTEASE"/>
    <property type="match status" value="1"/>
</dbReference>
<keyword evidence="3" id="KW-0378">Hydrolase</keyword>
<evidence type="ECO:0000256" key="1">
    <source>
        <dbReference type="ARBA" id="ARBA00005234"/>
    </source>
</evidence>
<reference evidence="5" key="2">
    <citation type="submission" date="2021-03" db="UniProtKB">
        <authorList>
            <consortium name="EnsemblPlants"/>
        </authorList>
    </citation>
    <scope>IDENTIFICATION</scope>
</reference>
<sequence length="612" mass="69450">MQGRRELVGRLVGGDRRSVEGEGLLRVVGGLVSVDGEDIGAFDELEEGIDGEGESTSSSGIVENLMMEYMKQKSRKRRLNGEGSQHRRKVRTLEGNKVLSKGEVLKTHHDNVGQYSNIVCRVESFSVSVSAFDTKRKELVRRMGFGALLELDMKNIPRQFCYWLMARVREDATMVRCVLGIPMGSKPVPMDIGEDEEKIMLVKSMYDAYGTGPKKETISLKAASSVLCPLGTDQKHMPLLTEIDEEEFMVAFFIVVLGKLLCTTTNSSNLASSLIPCVTVASHANEYDWCTFTMDWLCDTARRFQSKFMRDGYRSGCGGSFLFVMIFYLDHLHWKPLKWGVFPRVTVWNSVEIRATLMEDKVTRDEYGKLLAYDIAYGEEHPLVTRDDDCVGKDVSPLTNNEQMNDMLTDVVDKMIAKFTPKLETLVEGVVEKCFSSFVSKMTGMGLDRNLDDLLLIQVFVPVLVPQKNAEHWFCLALELKSQRIWMIDFMYDDLFCTHEAIVEILVKALEVLLQISNPMWVEGTVESWLRRVFPVQQSDTSSCGALMLATIKHCARSFEAELHLDTIAKVRKNLFLEDVYNDFNEVRANLESDILPKERRDTRRTGSQHTC</sequence>
<name>A0A803N9N0_CHEQI</name>
<dbReference type="Gramene" id="AUR62042664-RA">
    <property type="protein sequence ID" value="AUR62042664-RA:cds"/>
    <property type="gene ID" value="AUR62042664"/>
</dbReference>
<dbReference type="GO" id="GO:0008234">
    <property type="term" value="F:cysteine-type peptidase activity"/>
    <property type="evidence" value="ECO:0007669"/>
    <property type="project" value="InterPro"/>
</dbReference>
<evidence type="ECO:0000313" key="5">
    <source>
        <dbReference type="EnsemblPlants" id="AUR62042664-RA:cds"/>
    </source>
</evidence>
<dbReference type="InterPro" id="IPR038765">
    <property type="entry name" value="Papain-like_cys_pep_sf"/>
</dbReference>